<keyword evidence="8" id="KW-0119">Carbohydrate metabolism</keyword>
<keyword evidence="6" id="KW-0067">ATP-binding</keyword>
<keyword evidence="4" id="KW-0548">Nucleotidyltransferase</keyword>
<organism evidence="10 11">
    <name type="scientific">Rheinheimera maricola</name>
    <dbReference type="NCBI Taxonomy" id="2793282"/>
    <lineage>
        <taxon>Bacteria</taxon>
        <taxon>Pseudomonadati</taxon>
        <taxon>Pseudomonadota</taxon>
        <taxon>Gammaproteobacteria</taxon>
        <taxon>Chromatiales</taxon>
        <taxon>Chromatiaceae</taxon>
        <taxon>Rheinheimera</taxon>
    </lineage>
</organism>
<evidence type="ECO:0000256" key="3">
    <source>
        <dbReference type="ARBA" id="ARBA00022679"/>
    </source>
</evidence>
<dbReference type="PROSITE" id="PS00808">
    <property type="entry name" value="ADP_GLC_PYROPHOSPH_1"/>
    <property type="match status" value="1"/>
</dbReference>
<evidence type="ECO:0000256" key="1">
    <source>
        <dbReference type="ARBA" id="ARBA00010443"/>
    </source>
</evidence>
<keyword evidence="7" id="KW-0320">Glycogen biosynthesis</keyword>
<keyword evidence="2" id="KW-0321">Glycogen metabolism</keyword>
<evidence type="ECO:0000313" key="11">
    <source>
        <dbReference type="Proteomes" id="UP000663814"/>
    </source>
</evidence>
<gene>
    <name evidence="10" type="ORF">I4W93_002515</name>
</gene>
<evidence type="ECO:0000256" key="2">
    <source>
        <dbReference type="ARBA" id="ARBA00022600"/>
    </source>
</evidence>
<dbReference type="InterPro" id="IPR011831">
    <property type="entry name" value="ADP-Glc_PPase"/>
</dbReference>
<proteinExistence type="inferred from homology"/>
<evidence type="ECO:0000256" key="7">
    <source>
        <dbReference type="ARBA" id="ARBA00023056"/>
    </source>
</evidence>
<evidence type="ECO:0000256" key="5">
    <source>
        <dbReference type="ARBA" id="ARBA00022741"/>
    </source>
</evidence>
<evidence type="ECO:0000256" key="8">
    <source>
        <dbReference type="ARBA" id="ARBA00023277"/>
    </source>
</evidence>
<dbReference type="InterPro" id="IPR029044">
    <property type="entry name" value="Nucleotide-diphossugar_trans"/>
</dbReference>
<keyword evidence="11" id="KW-1185">Reference proteome</keyword>
<reference evidence="10 11" key="1">
    <citation type="submission" date="2020-12" db="EMBL/GenBank/DDBJ databases">
        <authorList>
            <person name="Ruan W."/>
            <person name="Khan S.A."/>
            <person name="Jeon C.O."/>
        </authorList>
    </citation>
    <scope>NUCLEOTIDE SEQUENCE [LARGE SCALE GENOMIC DNA]</scope>
    <source>
        <strain evidence="10 11">MA-13</strain>
    </source>
</reference>
<feature type="domain" description="Nucleotidyl transferase" evidence="9">
    <location>
        <begin position="25"/>
        <end position="287"/>
    </location>
</feature>
<accession>A0ABS7X4J4</accession>
<protein>
    <submittedName>
        <fullName evidence="10">NTP transferase domain-containing protein</fullName>
    </submittedName>
</protein>
<sequence length="332" mass="36972">MNSFGRAALDSNNSEPDIALNQVLSIVLAGGAGKRLQPLTLKHAKPALPLVRHRRIIDFVLSNLWHSGFHRLMLLTQYKPDSLQQHLYKLWQPRFAQKGSFSLYQAPEQACQGTAGAVMSQLSHIRDQCPQVVAILSADHVYKMDYRQMLAFHLQQHSALTVSAVSVPVALAHHFGIFAVDSDFRVCGFSEKPQSNVAEIPGRPGFALASMGNYLFNAASLYQALVNRDPANSCDFGHDILPTLFARQQASVYDFNQNQLPGSQSLPHYWRDVGTLAAYYHSKLDVLQHPDWLDGPEQPWPILASSHSTLLGPANLTPVQRLPLQNHHPLYC</sequence>
<keyword evidence="5" id="KW-0547">Nucleotide-binding</keyword>
<dbReference type="EMBL" id="JAERPS020000001">
    <property type="protein sequence ID" value="MBZ9610462.1"/>
    <property type="molecule type" value="Genomic_DNA"/>
</dbReference>
<evidence type="ECO:0000256" key="4">
    <source>
        <dbReference type="ARBA" id="ARBA00022695"/>
    </source>
</evidence>
<dbReference type="Gene3D" id="3.90.550.10">
    <property type="entry name" value="Spore Coat Polysaccharide Biosynthesis Protein SpsA, Chain A"/>
    <property type="match status" value="1"/>
</dbReference>
<reference evidence="10 11" key="2">
    <citation type="submission" date="2021-08" db="EMBL/GenBank/DDBJ databases">
        <title>Rheinheimera aquimaris sp. nov., isolated from seawater of the East Sea in Korea.</title>
        <authorList>
            <person name="Kim K.H."/>
            <person name="Wenting R."/>
            <person name="Kim K.R."/>
            <person name="Jeon C.O."/>
        </authorList>
    </citation>
    <scope>NUCLEOTIDE SEQUENCE [LARGE SCALE GENOMIC DNA]</scope>
    <source>
        <strain evidence="10 11">MA-13</strain>
    </source>
</reference>
<evidence type="ECO:0000313" key="10">
    <source>
        <dbReference type="EMBL" id="MBZ9610462.1"/>
    </source>
</evidence>
<dbReference type="Pfam" id="PF00483">
    <property type="entry name" value="NTP_transferase"/>
    <property type="match status" value="1"/>
</dbReference>
<dbReference type="GO" id="GO:0016740">
    <property type="term" value="F:transferase activity"/>
    <property type="evidence" value="ECO:0007669"/>
    <property type="project" value="UniProtKB-KW"/>
</dbReference>
<comment type="similarity">
    <text evidence="1">Belongs to the bacterial/plant glucose-1-phosphate adenylyltransferase family.</text>
</comment>
<comment type="caution">
    <text evidence="10">The sequence shown here is derived from an EMBL/GenBank/DDBJ whole genome shotgun (WGS) entry which is preliminary data.</text>
</comment>
<evidence type="ECO:0000259" key="9">
    <source>
        <dbReference type="Pfam" id="PF00483"/>
    </source>
</evidence>
<dbReference type="InterPro" id="IPR005835">
    <property type="entry name" value="NTP_transferase_dom"/>
</dbReference>
<dbReference type="RefSeq" id="WP_205310005.1">
    <property type="nucleotide sequence ID" value="NZ_JAERPS020000001.1"/>
</dbReference>
<dbReference type="Proteomes" id="UP000663814">
    <property type="component" value="Unassembled WGS sequence"/>
</dbReference>
<dbReference type="PANTHER" id="PTHR43523">
    <property type="entry name" value="GLUCOSE-1-PHOSPHATE ADENYLYLTRANSFERASE-RELATED"/>
    <property type="match status" value="1"/>
</dbReference>
<evidence type="ECO:0000256" key="6">
    <source>
        <dbReference type="ARBA" id="ARBA00022840"/>
    </source>
</evidence>
<dbReference type="SUPFAM" id="SSF53448">
    <property type="entry name" value="Nucleotide-diphospho-sugar transferases"/>
    <property type="match status" value="1"/>
</dbReference>
<dbReference type="InterPro" id="IPR005836">
    <property type="entry name" value="ADP_Glu_pyroP_CS"/>
</dbReference>
<name>A0ABS7X4J4_9GAMM</name>
<dbReference type="PANTHER" id="PTHR43523:SF2">
    <property type="entry name" value="GLUCOSE-1-PHOSPHATE ADENYLYLTRANSFERASE"/>
    <property type="match status" value="1"/>
</dbReference>
<keyword evidence="3 10" id="KW-0808">Transferase</keyword>